<dbReference type="Proteomes" id="UP000198548">
    <property type="component" value="Unassembled WGS sequence"/>
</dbReference>
<evidence type="ECO:0000256" key="2">
    <source>
        <dbReference type="HAMAP-Rule" id="MF_01841"/>
    </source>
</evidence>
<proteinExistence type="inferred from homology"/>
<protein>
    <recommendedName>
        <fullName evidence="2">Putative agmatine deiminase</fullName>
        <ecNumber evidence="2">3.5.3.12</ecNumber>
    </recommendedName>
    <alternativeName>
        <fullName evidence="2">Agmatine iminohydrolase</fullName>
    </alternativeName>
</protein>
<accession>A0A1H7VLC1</accession>
<dbReference type="GO" id="GO:0009446">
    <property type="term" value="P:putrescine biosynthetic process"/>
    <property type="evidence" value="ECO:0007669"/>
    <property type="project" value="InterPro"/>
</dbReference>
<dbReference type="EC" id="3.5.3.12" evidence="2"/>
<evidence type="ECO:0000313" key="5">
    <source>
        <dbReference type="Proteomes" id="UP000198548"/>
    </source>
</evidence>
<dbReference type="NCBIfam" id="NF010070">
    <property type="entry name" value="PRK13551.1"/>
    <property type="match status" value="1"/>
</dbReference>
<organism evidence="4 5">
    <name type="scientific">Alkalibacterium putridalgicola</name>
    <dbReference type="NCBI Taxonomy" id="426703"/>
    <lineage>
        <taxon>Bacteria</taxon>
        <taxon>Bacillati</taxon>
        <taxon>Bacillota</taxon>
        <taxon>Bacilli</taxon>
        <taxon>Lactobacillales</taxon>
        <taxon>Carnobacteriaceae</taxon>
        <taxon>Alkalibacterium</taxon>
    </lineage>
</organism>
<reference evidence="3 6" key="2">
    <citation type="submission" date="2019-07" db="EMBL/GenBank/DDBJ databases">
        <title>Whole genome shotgun sequence of Alkalibacterium putridalgicola NBRC 103243.</title>
        <authorList>
            <person name="Hosoyama A."/>
            <person name="Uohara A."/>
            <person name="Ohji S."/>
            <person name="Ichikawa N."/>
        </authorList>
    </citation>
    <scope>NUCLEOTIDE SEQUENCE [LARGE SCALE GENOMIC DNA]</scope>
    <source>
        <strain evidence="3 6">NBRC 103243</strain>
    </source>
</reference>
<dbReference type="Proteomes" id="UP000321425">
    <property type="component" value="Unassembled WGS sequence"/>
</dbReference>
<comment type="similarity">
    <text evidence="2">Belongs to the agmatine deiminase family.</text>
</comment>
<dbReference type="PANTHER" id="PTHR31377">
    <property type="entry name" value="AGMATINE DEIMINASE-RELATED"/>
    <property type="match status" value="1"/>
</dbReference>
<dbReference type="HAMAP" id="MF_01841">
    <property type="entry name" value="Agmatine_deimin"/>
    <property type="match status" value="1"/>
</dbReference>
<dbReference type="OrthoDB" id="9808013at2"/>
<evidence type="ECO:0000313" key="6">
    <source>
        <dbReference type="Proteomes" id="UP000321425"/>
    </source>
</evidence>
<keyword evidence="6" id="KW-1185">Reference proteome</keyword>
<dbReference type="EMBL" id="BJUX01000014">
    <property type="protein sequence ID" value="GEK89411.1"/>
    <property type="molecule type" value="Genomic_DNA"/>
</dbReference>
<dbReference type="EMBL" id="FOBL01000025">
    <property type="protein sequence ID" value="SEM09699.1"/>
    <property type="molecule type" value="Genomic_DNA"/>
</dbReference>
<name>A0A1H7VLC1_9LACT</name>
<dbReference type="STRING" id="426703.SAMN04488100_12518"/>
<evidence type="ECO:0000313" key="3">
    <source>
        <dbReference type="EMBL" id="GEK89411.1"/>
    </source>
</evidence>
<dbReference type="Pfam" id="PF04371">
    <property type="entry name" value="PAD_porph"/>
    <property type="match status" value="1"/>
</dbReference>
<sequence>MVKSLSGTPKKDGFWMPGEFERHEGCWMIWPERTDNWRLGGKPAQRVFAEVANTIAEYEKVTMCVSPGQFENARDMLKENVRVVEMSVNDSWMRDSGPTFVKNDAGEVRGVDWRFNAWGGLVDGLYFPWDKDDQVARKVCEIENIGYYSLEDFVLEGGSIHTDGEGTVIVTEECLLHESRNPKLDKMGIETKLKEYLGAEKVLWIPEGIYLDETNGHVDNIMHYCAPGVIVLAWTDEEEDPQYARSKRAFDYLSNETDARGRKLDIHKLHIPNEVLITKAESEGVDKVDGTLPRQEGDRQAASYANFYIANDAVILPLFNDEKYDQNAKDVLSEVFPDREVRGIYAREILLGGGNIHCITQQQPLAEKNND</sequence>
<dbReference type="Gene3D" id="3.75.10.10">
    <property type="entry name" value="L-arginine/glycine Amidinotransferase, Chain A"/>
    <property type="match status" value="1"/>
</dbReference>
<dbReference type="GO" id="GO:0004668">
    <property type="term" value="F:protein-arginine deiminase activity"/>
    <property type="evidence" value="ECO:0007669"/>
    <property type="project" value="InterPro"/>
</dbReference>
<comment type="catalytic activity">
    <reaction evidence="2">
        <text>agmatine + H2O = N-carbamoylputrescine + NH4(+)</text>
        <dbReference type="Rhea" id="RHEA:18037"/>
        <dbReference type="ChEBI" id="CHEBI:15377"/>
        <dbReference type="ChEBI" id="CHEBI:28938"/>
        <dbReference type="ChEBI" id="CHEBI:58145"/>
        <dbReference type="ChEBI" id="CHEBI:58318"/>
        <dbReference type="EC" id="3.5.3.12"/>
    </reaction>
</comment>
<dbReference type="PANTHER" id="PTHR31377:SF0">
    <property type="entry name" value="AGMATINE DEIMINASE-RELATED"/>
    <property type="match status" value="1"/>
</dbReference>
<dbReference type="RefSeq" id="WP_091488956.1">
    <property type="nucleotide sequence ID" value="NZ_BJUX01000014.1"/>
</dbReference>
<keyword evidence="1 2" id="KW-0378">Hydrolase</keyword>
<feature type="active site" description="Amidino-cysteine intermediate" evidence="2">
    <location>
        <position position="358"/>
    </location>
</feature>
<gene>
    <name evidence="2" type="primary">aguA</name>
    <name evidence="3" type="synonym">aguA1</name>
    <name evidence="3" type="ORF">APU01nite_14500</name>
    <name evidence="4" type="ORF">SAMN04488100_12518</name>
</gene>
<evidence type="ECO:0000313" key="4">
    <source>
        <dbReference type="EMBL" id="SEM09699.1"/>
    </source>
</evidence>
<reference evidence="4 5" key="1">
    <citation type="submission" date="2016-10" db="EMBL/GenBank/DDBJ databases">
        <authorList>
            <person name="de Groot N.N."/>
        </authorList>
    </citation>
    <scope>NUCLEOTIDE SEQUENCE [LARGE SCALE GENOMIC DNA]</scope>
    <source>
        <strain evidence="4 5">DSM 19182</strain>
    </source>
</reference>
<dbReference type="InterPro" id="IPR007466">
    <property type="entry name" value="Peptidyl-Arg-deiminase_porph"/>
</dbReference>
<dbReference type="InterPro" id="IPR017754">
    <property type="entry name" value="Agmatine_deiminase"/>
</dbReference>
<dbReference type="NCBIfam" id="TIGR03380">
    <property type="entry name" value="agmatine_aguA"/>
    <property type="match status" value="1"/>
</dbReference>
<evidence type="ECO:0000256" key="1">
    <source>
        <dbReference type="ARBA" id="ARBA00022801"/>
    </source>
</evidence>
<dbReference type="AlphaFoldDB" id="A0A1H7VLC1"/>
<dbReference type="GO" id="GO:0047632">
    <property type="term" value="F:agmatine deiminase activity"/>
    <property type="evidence" value="ECO:0007669"/>
    <property type="project" value="UniProtKB-UniRule"/>
</dbReference>
<dbReference type="SUPFAM" id="SSF55909">
    <property type="entry name" value="Pentein"/>
    <property type="match status" value="1"/>
</dbReference>